<dbReference type="Proteomes" id="UP000441609">
    <property type="component" value="Unassembled WGS sequence"/>
</dbReference>
<dbReference type="AlphaFoldDB" id="A0A3E4MT44"/>
<gene>
    <name evidence="2" type="ORF">GKD66_08155</name>
    <name evidence="3" type="ORF">GKD70_10025</name>
</gene>
<feature type="signal peptide" evidence="1">
    <location>
        <begin position="1"/>
        <end position="19"/>
    </location>
</feature>
<name>A0A3E4MT44_PARDI</name>
<evidence type="ECO:0000313" key="5">
    <source>
        <dbReference type="Proteomes" id="UP000441609"/>
    </source>
</evidence>
<evidence type="ECO:0000313" key="3">
    <source>
        <dbReference type="EMBL" id="MSB73617.1"/>
    </source>
</evidence>
<proteinExistence type="predicted"/>
<evidence type="ECO:0000256" key="1">
    <source>
        <dbReference type="SAM" id="SignalP"/>
    </source>
</evidence>
<dbReference type="Proteomes" id="UP000441358">
    <property type="component" value="Unassembled WGS sequence"/>
</dbReference>
<evidence type="ECO:0000313" key="2">
    <source>
        <dbReference type="EMBL" id="MRZ50193.1"/>
    </source>
</evidence>
<feature type="chain" id="PRO_5039800608" evidence="1">
    <location>
        <begin position="20"/>
        <end position="307"/>
    </location>
</feature>
<reference evidence="4 5" key="1">
    <citation type="journal article" date="2019" name="Nat. Med.">
        <title>A library of human gut bacterial isolates paired with longitudinal multiomics data enables mechanistic microbiome research.</title>
        <authorList>
            <person name="Poyet M."/>
            <person name="Groussin M."/>
            <person name="Gibbons S.M."/>
            <person name="Avila-Pacheco J."/>
            <person name="Jiang X."/>
            <person name="Kearney S.M."/>
            <person name="Perrotta A.R."/>
            <person name="Berdy B."/>
            <person name="Zhao S."/>
            <person name="Lieberman T.D."/>
            <person name="Swanson P.K."/>
            <person name="Smith M."/>
            <person name="Roesemann S."/>
            <person name="Alexander J.E."/>
            <person name="Rich S.A."/>
            <person name="Livny J."/>
            <person name="Vlamakis H."/>
            <person name="Clish C."/>
            <person name="Bullock K."/>
            <person name="Deik A."/>
            <person name="Scott J."/>
            <person name="Pierce K.A."/>
            <person name="Xavier R.J."/>
            <person name="Alm E.J."/>
        </authorList>
    </citation>
    <scope>NUCLEOTIDE SEQUENCE [LARGE SCALE GENOMIC DNA]</scope>
    <source>
        <strain evidence="3 5">BIOML-A20</strain>
        <strain evidence="2 4">BIOML-A32</strain>
    </source>
</reference>
<dbReference type="EMBL" id="WKMC01000004">
    <property type="protein sequence ID" value="MRZ50193.1"/>
    <property type="molecule type" value="Genomic_DNA"/>
</dbReference>
<comment type="caution">
    <text evidence="2">The sequence shown here is derived from an EMBL/GenBank/DDBJ whole genome shotgun (WGS) entry which is preliminary data.</text>
</comment>
<keyword evidence="1" id="KW-0732">Signal</keyword>
<protein>
    <submittedName>
        <fullName evidence="2">Uncharacterized protein</fullName>
    </submittedName>
</protein>
<dbReference type="RefSeq" id="WP_005860307.1">
    <property type="nucleotide sequence ID" value="NZ_BQOC01000006.1"/>
</dbReference>
<accession>A0A3E4MT44</accession>
<organism evidence="2 4">
    <name type="scientific">Parabacteroides distasonis</name>
    <dbReference type="NCBI Taxonomy" id="823"/>
    <lineage>
        <taxon>Bacteria</taxon>
        <taxon>Pseudomonadati</taxon>
        <taxon>Bacteroidota</taxon>
        <taxon>Bacteroidia</taxon>
        <taxon>Bacteroidales</taxon>
        <taxon>Tannerellaceae</taxon>
        <taxon>Parabacteroides</taxon>
    </lineage>
</organism>
<sequence>MLKIGCLWMMLSISVTAFAQDTSSDCDKEYYDRYGRWMENHLVTWWGVPPVLMRSSGKYADLICEKLSEINYEDTHFFITFLIDENGIPYCSSSSWEKGMDGEDRNTIQELSKSFRFISAKNGDLAAKSFYNFVLKRSKDSGQWHYSESLMFEKEQDKLLPDGNIVENMSLVIATDRDTVLMGDTVRVSLRFKNISDKDKLFYPGGVIMIYEKSMRMSSSIMPPSFILSKGKSDQLQNIPSGLVYEINYPVIVSSPLFKEGENRLMFRYHWGLNLSKKNVTDNIIYGNLYSKEVRTYVGSDLCVFGL</sequence>
<dbReference type="EMBL" id="WKMO01000007">
    <property type="protein sequence ID" value="MSB73617.1"/>
    <property type="molecule type" value="Genomic_DNA"/>
</dbReference>
<evidence type="ECO:0000313" key="4">
    <source>
        <dbReference type="Proteomes" id="UP000441358"/>
    </source>
</evidence>